<dbReference type="SUPFAM" id="SSF52467">
    <property type="entry name" value="DHS-like NAD/FAD-binding domain"/>
    <property type="match status" value="1"/>
</dbReference>
<name>A0A7Y9DQX0_9ACTN</name>
<evidence type="ECO:0000256" key="2">
    <source>
        <dbReference type="PROSITE-ProRule" id="PRU00236"/>
    </source>
</evidence>
<dbReference type="EMBL" id="JACCBB010000001">
    <property type="protein sequence ID" value="NYD25033.1"/>
    <property type="molecule type" value="Genomic_DNA"/>
</dbReference>
<gene>
    <name evidence="4" type="ORF">BJ968_004573</name>
</gene>
<sequence length="467" mass="50770">MPIASHELVHAFGNASDVGNAAVFVGAGLSAAAGLPDWAGLLEPLRTQAGIPDVVQDMPLVAEYIVQNMGGGRGRLLEGIWQGVSGPRPRASVHQLLAQLPVRELWTTNYDTLIEDARQGLQVVATEDSVLQARVDAPVLYKMHGSISHDDREPWVQEPVITRTDYERYAQQHPLMSATLTASYLTRTMLFLGFSFNDPNIEVLLRLARSLPRHGQHLTVLRRPTTSADIQLHELRVRDLEQSGVKVCEIAEYGDLEALLSELVRRTRPPRVFISGSGADEDIASSCQALAERLAQLPAWQIASLGGPAGWHVTREVARQRSDEESYDPQQLLLFFRAKSEAAAPALDARAGTAIYSPLERLPLVTAVISESRALVAIGGGDRTAEEITIAHEHGVGVIPLPRSGGSARQEWQVGLDQLSGVRGHTRTLGGAPIDVRVWKRLDSDHAGTRAQAVITLLEQAMYTPGA</sequence>
<reference evidence="4 5" key="1">
    <citation type="submission" date="2020-07" db="EMBL/GenBank/DDBJ databases">
        <title>Sequencing the genomes of 1000 actinobacteria strains.</title>
        <authorList>
            <person name="Klenk H.-P."/>
        </authorList>
    </citation>
    <scope>NUCLEOTIDE SEQUENCE [LARGE SCALE GENOMIC DNA]</scope>
    <source>
        <strain evidence="4 5">DSM 7487</strain>
    </source>
</reference>
<feature type="domain" description="Deacetylase sirtuin-type" evidence="3">
    <location>
        <begin position="1"/>
        <end position="266"/>
    </location>
</feature>
<evidence type="ECO:0000313" key="5">
    <source>
        <dbReference type="Proteomes" id="UP000521922"/>
    </source>
</evidence>
<dbReference type="AlphaFoldDB" id="A0A7Y9DQX0"/>
<protein>
    <recommendedName>
        <fullName evidence="3">Deacetylase sirtuin-type domain-containing protein</fullName>
    </recommendedName>
</protein>
<dbReference type="Proteomes" id="UP000521922">
    <property type="component" value="Unassembled WGS sequence"/>
</dbReference>
<accession>A0A7Y9DQX0</accession>
<dbReference type="InterPro" id="IPR029035">
    <property type="entry name" value="DHS-like_NAD/FAD-binding_dom"/>
</dbReference>
<proteinExistence type="predicted"/>
<organism evidence="4 5">
    <name type="scientific">Kineococcus aurantiacus</name>
    <dbReference type="NCBI Taxonomy" id="37633"/>
    <lineage>
        <taxon>Bacteria</taxon>
        <taxon>Bacillati</taxon>
        <taxon>Actinomycetota</taxon>
        <taxon>Actinomycetes</taxon>
        <taxon>Kineosporiales</taxon>
        <taxon>Kineosporiaceae</taxon>
        <taxon>Kineococcus</taxon>
    </lineage>
</organism>
<evidence type="ECO:0000313" key="4">
    <source>
        <dbReference type="EMBL" id="NYD25033.1"/>
    </source>
</evidence>
<dbReference type="Pfam" id="PF13289">
    <property type="entry name" value="SIR2_2"/>
    <property type="match status" value="1"/>
</dbReference>
<dbReference type="RefSeq" id="WP_218885258.1">
    <property type="nucleotide sequence ID" value="NZ_BAAAGN010000008.1"/>
</dbReference>
<comment type="caution">
    <text evidence="4">The sequence shown here is derived from an EMBL/GenBank/DDBJ whole genome shotgun (WGS) entry which is preliminary data.</text>
</comment>
<dbReference type="Gene3D" id="3.40.50.1220">
    <property type="entry name" value="TPP-binding domain"/>
    <property type="match status" value="1"/>
</dbReference>
<evidence type="ECO:0000256" key="1">
    <source>
        <dbReference type="ARBA" id="ARBA00023027"/>
    </source>
</evidence>
<dbReference type="PROSITE" id="PS50305">
    <property type="entry name" value="SIRTUIN"/>
    <property type="match status" value="1"/>
</dbReference>
<keyword evidence="5" id="KW-1185">Reference proteome</keyword>
<keyword evidence="1" id="KW-0520">NAD</keyword>
<evidence type="ECO:0000259" key="3">
    <source>
        <dbReference type="PROSITE" id="PS50305"/>
    </source>
</evidence>
<dbReference type="InterPro" id="IPR026590">
    <property type="entry name" value="Ssirtuin_cat_dom"/>
</dbReference>
<comment type="caution">
    <text evidence="2">Lacks conserved residue(s) required for the propagation of feature annotation.</text>
</comment>